<feature type="domain" description="Fido" evidence="1">
    <location>
        <begin position="114"/>
        <end position="259"/>
    </location>
</feature>
<dbReference type="RefSeq" id="WP_204131827.1">
    <property type="nucleotide sequence ID" value="NZ_JAFDVD010000014.1"/>
</dbReference>
<gene>
    <name evidence="2" type="ORF">JQN70_13260</name>
</gene>
<accession>A0ABS2CN98</accession>
<dbReference type="Gene3D" id="1.10.3290.10">
    <property type="entry name" value="Fido-like domain"/>
    <property type="match status" value="1"/>
</dbReference>
<name>A0ABS2CN98_9MICO</name>
<keyword evidence="3" id="KW-1185">Reference proteome</keyword>
<proteinExistence type="predicted"/>
<protein>
    <recommendedName>
        <fullName evidence="1">Fido domain-containing protein</fullName>
    </recommendedName>
</protein>
<evidence type="ECO:0000259" key="1">
    <source>
        <dbReference type="PROSITE" id="PS51459"/>
    </source>
</evidence>
<comment type="caution">
    <text evidence="2">The sequence shown here is derived from an EMBL/GenBank/DDBJ whole genome shotgun (WGS) entry which is preliminary data.</text>
</comment>
<organism evidence="2 3">
    <name type="scientific">Phycicoccus sonneratiae</name>
    <dbReference type="NCBI Taxonomy" id="2807628"/>
    <lineage>
        <taxon>Bacteria</taxon>
        <taxon>Bacillati</taxon>
        <taxon>Actinomycetota</taxon>
        <taxon>Actinomycetes</taxon>
        <taxon>Micrococcales</taxon>
        <taxon>Intrasporangiaceae</taxon>
        <taxon>Phycicoccus</taxon>
    </lineage>
</organism>
<evidence type="ECO:0000313" key="3">
    <source>
        <dbReference type="Proteomes" id="UP001430172"/>
    </source>
</evidence>
<dbReference type="InterPro" id="IPR003812">
    <property type="entry name" value="Fido"/>
</dbReference>
<dbReference type="InterPro" id="IPR036597">
    <property type="entry name" value="Fido-like_dom_sf"/>
</dbReference>
<reference evidence="2" key="1">
    <citation type="submission" date="2021-02" db="EMBL/GenBank/DDBJ databases">
        <title>Phycicoccus sp. MQZ13P-5T, whole genome shotgun sequence.</title>
        <authorList>
            <person name="Tuo L."/>
        </authorList>
    </citation>
    <scope>NUCLEOTIDE SEQUENCE</scope>
    <source>
        <strain evidence="2">MQZ13P-5</strain>
    </source>
</reference>
<dbReference type="Proteomes" id="UP001430172">
    <property type="component" value="Unassembled WGS sequence"/>
</dbReference>
<dbReference type="EMBL" id="JAFDVD010000014">
    <property type="protein sequence ID" value="MBM6401361.1"/>
    <property type="molecule type" value="Genomic_DNA"/>
</dbReference>
<evidence type="ECO:0000313" key="2">
    <source>
        <dbReference type="EMBL" id="MBM6401361.1"/>
    </source>
</evidence>
<dbReference type="PROSITE" id="PS51459">
    <property type="entry name" value="FIDO"/>
    <property type="match status" value="1"/>
</dbReference>
<sequence>MPAAPSPAVAAVARLAELPGVPEQVEAAREACTRLRWHQALRRRIPEAAAESRVRGALASAELEGATMPLDAVRDVMRGAATWSESPDPVERVVRGVVGATAESEHVRGLVVSAPLQALARLHTVAAAGLVPDDALGRPRLEGEGCAELADLGPAPSAGSVSERLREVGAVLLALPGLPVVVAAALVHAELARVRPFVRGNAVVARALDRAVVQAGGLDPTGVAVTEAGHGAGGSAPYVGALAAYGRGDVAGVGLWISHCCTAVRAAAAEGEAVADAVLAGRLS</sequence>